<dbReference type="RefSeq" id="WP_309727568.1">
    <property type="nucleotide sequence ID" value="NZ_JAVDQA010000002.1"/>
</dbReference>
<comment type="caution">
    <text evidence="1">The sequence shown here is derived from an EMBL/GenBank/DDBJ whole genome shotgun (WGS) entry which is preliminary data.</text>
</comment>
<keyword evidence="2" id="KW-1185">Reference proteome</keyword>
<sequence>MEKLLISVIGKRNSGKSSTWNSLFGRTVKTGTKLKKLYLNETEYVNVFLVSGSPEERETYVGQLITVNNPTIVLCSMQYRKDVCQTIDYFIDKNYHIYTHWLNPGSKDQNEKPELDTLGIFNYLIGLELTVGIRNGKVDLNNRVQEIREYIYGWSKYRNLILRD</sequence>
<dbReference type="Gene3D" id="3.40.50.300">
    <property type="entry name" value="P-loop containing nucleotide triphosphate hydrolases"/>
    <property type="match status" value="1"/>
</dbReference>
<evidence type="ECO:0000313" key="2">
    <source>
        <dbReference type="Proteomes" id="UP001257659"/>
    </source>
</evidence>
<dbReference type="EMBL" id="JAVDQA010000002">
    <property type="protein sequence ID" value="MDR6300673.1"/>
    <property type="molecule type" value="Genomic_DNA"/>
</dbReference>
<organism evidence="1 2">
    <name type="scientific">Mesonia maritima</name>
    <dbReference type="NCBI Taxonomy" id="1793873"/>
    <lineage>
        <taxon>Bacteria</taxon>
        <taxon>Pseudomonadati</taxon>
        <taxon>Bacteroidota</taxon>
        <taxon>Flavobacteriia</taxon>
        <taxon>Flavobacteriales</taxon>
        <taxon>Flavobacteriaceae</taxon>
        <taxon>Mesonia</taxon>
    </lineage>
</organism>
<protein>
    <recommendedName>
        <fullName evidence="3">G domain-containing protein</fullName>
    </recommendedName>
</protein>
<accession>A0ABU1K800</accession>
<reference evidence="1 2" key="1">
    <citation type="submission" date="2023-07" db="EMBL/GenBank/DDBJ databases">
        <title>Genomic Encyclopedia of Type Strains, Phase IV (KMG-IV): sequencing the most valuable type-strain genomes for metagenomic binning, comparative biology and taxonomic classification.</title>
        <authorList>
            <person name="Goeker M."/>
        </authorList>
    </citation>
    <scope>NUCLEOTIDE SEQUENCE [LARGE SCALE GENOMIC DNA]</scope>
    <source>
        <strain evidence="1 2">DSM 102814</strain>
    </source>
</reference>
<proteinExistence type="predicted"/>
<dbReference type="InterPro" id="IPR027417">
    <property type="entry name" value="P-loop_NTPase"/>
</dbReference>
<gene>
    <name evidence="1" type="ORF">GGR31_001304</name>
</gene>
<dbReference type="SUPFAM" id="SSF52540">
    <property type="entry name" value="P-loop containing nucleoside triphosphate hydrolases"/>
    <property type="match status" value="2"/>
</dbReference>
<evidence type="ECO:0008006" key="3">
    <source>
        <dbReference type="Google" id="ProtNLM"/>
    </source>
</evidence>
<name>A0ABU1K800_9FLAO</name>
<dbReference type="Proteomes" id="UP001257659">
    <property type="component" value="Unassembled WGS sequence"/>
</dbReference>
<evidence type="ECO:0000313" key="1">
    <source>
        <dbReference type="EMBL" id="MDR6300673.1"/>
    </source>
</evidence>